<evidence type="ECO:0000313" key="3">
    <source>
        <dbReference type="EMBL" id="KAF6789026.1"/>
    </source>
</evidence>
<name>A0A8H6MIG9_9PEZI</name>
<feature type="domain" description="NACHT-NTPase and P-loop NTPases N-terminal" evidence="2">
    <location>
        <begin position="14"/>
        <end position="133"/>
    </location>
</feature>
<dbReference type="InterPro" id="IPR031352">
    <property type="entry name" value="SesA"/>
</dbReference>
<protein>
    <recommendedName>
        <fullName evidence="5">NACHT-NTPase and P-loop NTPases N-terminal domain-containing protein</fullName>
    </recommendedName>
</protein>
<dbReference type="InterPro" id="IPR031353">
    <property type="entry name" value="NACHT_sigma"/>
</dbReference>
<comment type="caution">
    <text evidence="3">The sequence shown here is derived from an EMBL/GenBank/DDBJ whole genome shotgun (WGS) entry which is preliminary data.</text>
</comment>
<organism evidence="3 4">
    <name type="scientific">Colletotrichum sojae</name>
    <dbReference type="NCBI Taxonomy" id="2175907"/>
    <lineage>
        <taxon>Eukaryota</taxon>
        <taxon>Fungi</taxon>
        <taxon>Dikarya</taxon>
        <taxon>Ascomycota</taxon>
        <taxon>Pezizomycotina</taxon>
        <taxon>Sordariomycetes</taxon>
        <taxon>Hypocreomycetidae</taxon>
        <taxon>Glomerellales</taxon>
        <taxon>Glomerellaceae</taxon>
        <taxon>Colletotrichum</taxon>
        <taxon>Colletotrichum orchidearum species complex</taxon>
    </lineage>
</organism>
<feature type="domain" description="NACHT-NTPase sigma" evidence="1">
    <location>
        <begin position="170"/>
        <end position="208"/>
    </location>
</feature>
<keyword evidence="4" id="KW-1185">Reference proteome</keyword>
<reference evidence="3 4" key="1">
    <citation type="journal article" date="2020" name="Phytopathology">
        <title>Genome Sequence Resources of Colletotrichum truncatum, C. plurivorum, C. musicola, and C. sojae: Four Species Pathogenic to Soybean (Glycine max).</title>
        <authorList>
            <person name="Rogerio F."/>
            <person name="Boufleur T.R."/>
            <person name="Ciampi-Guillardi M."/>
            <person name="Sukno S.A."/>
            <person name="Thon M.R."/>
            <person name="Massola Junior N.S."/>
            <person name="Baroncelli R."/>
        </authorList>
    </citation>
    <scope>NUCLEOTIDE SEQUENCE [LARGE SCALE GENOMIC DNA]</scope>
    <source>
        <strain evidence="3 4">LFN0009</strain>
    </source>
</reference>
<dbReference type="Proteomes" id="UP000652219">
    <property type="component" value="Unassembled WGS sequence"/>
</dbReference>
<dbReference type="Pfam" id="PF17107">
    <property type="entry name" value="SesA"/>
    <property type="match status" value="1"/>
</dbReference>
<evidence type="ECO:0000259" key="1">
    <source>
        <dbReference type="Pfam" id="PF17106"/>
    </source>
</evidence>
<evidence type="ECO:0000313" key="4">
    <source>
        <dbReference type="Proteomes" id="UP000652219"/>
    </source>
</evidence>
<dbReference type="Pfam" id="PF17106">
    <property type="entry name" value="NACHT_sigma"/>
    <property type="match status" value="1"/>
</dbReference>
<evidence type="ECO:0008006" key="5">
    <source>
        <dbReference type="Google" id="ProtNLM"/>
    </source>
</evidence>
<accession>A0A8H6MIG9</accession>
<evidence type="ECO:0000259" key="2">
    <source>
        <dbReference type="Pfam" id="PF17107"/>
    </source>
</evidence>
<sequence length="226" mass="24313">MSDKITIQATKSVRDTVNQLESAAEVYDGLEDDSDLPQAFHEVAKALPTALQALKAIKSQLNKNPTADKELDKNAEKAQIDASRKFHSKAVQLYDIFDAVIPPGNGPRPARYRSAANQKGRIEVLMKEILVAIIVLAKPPVAPESLAGDLEKVLEEVASIPPSFEEDTGHSFHNYGSGPQSIHLGQGDQNINTGKGTQFNGKFMGPIHLPASAATMTDDSGDDDGR</sequence>
<dbReference type="AlphaFoldDB" id="A0A8H6MIG9"/>
<gene>
    <name evidence="3" type="ORF">CSOJ01_14886</name>
</gene>
<proteinExistence type="predicted"/>
<dbReference type="EMBL" id="WIGN01000546">
    <property type="protein sequence ID" value="KAF6789026.1"/>
    <property type="molecule type" value="Genomic_DNA"/>
</dbReference>